<proteinExistence type="inferred from homology"/>
<dbReference type="RefSeq" id="WP_109760053.1">
    <property type="nucleotide sequence ID" value="NZ_CP034588.1"/>
</dbReference>
<evidence type="ECO:0000313" key="3">
    <source>
        <dbReference type="Proteomes" id="UP000245390"/>
    </source>
</evidence>
<dbReference type="InterPro" id="IPR036291">
    <property type="entry name" value="NAD(P)-bd_dom_sf"/>
</dbReference>
<dbReference type="NCBIfam" id="NF009466">
    <property type="entry name" value="PRK12826.1-2"/>
    <property type="match status" value="1"/>
</dbReference>
<evidence type="ECO:0000256" key="1">
    <source>
        <dbReference type="ARBA" id="ARBA00006484"/>
    </source>
</evidence>
<dbReference type="EMBL" id="QGGV01000007">
    <property type="protein sequence ID" value="PWK55458.1"/>
    <property type="molecule type" value="Genomic_DNA"/>
</dbReference>
<dbReference type="SUPFAM" id="SSF51735">
    <property type="entry name" value="NAD(P)-binding Rossmann-fold domains"/>
    <property type="match status" value="1"/>
</dbReference>
<accession>A0A316G3R8</accession>
<gene>
    <name evidence="2" type="ORF">C8D95_107124</name>
</gene>
<dbReference type="InterPro" id="IPR020904">
    <property type="entry name" value="Sc_DH/Rdtase_CS"/>
</dbReference>
<sequence length="248" mass="26245">MNRYDLDGRIAVVTGGAMGIGRAVAHRLAVSGATIALWDLDPDKAAHVAREIDGDAQAFTCDVADWASVAAARDATLARFGRIDILVNSAGIAGNVALVEDYDTAMWDRIMAVNLTGTFHTNKAVIPAMKAQNYGRIVNIASVAGKEGNPKASHYAASKAGVIGFTKAIGKEVATHDIAVNCVTPAAANTPILEQLTEEFIQFMLSKIPRGRFVEVEEIANMVAWLASEECSFTTGAVFDISGGRATY</sequence>
<dbReference type="Pfam" id="PF13561">
    <property type="entry name" value="adh_short_C2"/>
    <property type="match status" value="1"/>
</dbReference>
<name>A0A316G3R8_9RHOB</name>
<dbReference type="PANTHER" id="PTHR42760">
    <property type="entry name" value="SHORT-CHAIN DEHYDROGENASES/REDUCTASES FAMILY MEMBER"/>
    <property type="match status" value="1"/>
</dbReference>
<dbReference type="OrthoDB" id="9803333at2"/>
<dbReference type="PROSITE" id="PS00061">
    <property type="entry name" value="ADH_SHORT"/>
    <property type="match status" value="1"/>
</dbReference>
<dbReference type="GO" id="GO:0030497">
    <property type="term" value="P:fatty acid elongation"/>
    <property type="evidence" value="ECO:0007669"/>
    <property type="project" value="TreeGrafter"/>
</dbReference>
<comment type="similarity">
    <text evidence="1">Belongs to the short-chain dehydrogenases/reductases (SDR) family.</text>
</comment>
<reference evidence="2 3" key="1">
    <citation type="submission" date="2018-05" db="EMBL/GenBank/DDBJ databases">
        <title>Genomic Encyclopedia of Type Strains, Phase IV (KMG-IV): sequencing the most valuable type-strain genomes for metagenomic binning, comparative biology and taxonomic classification.</title>
        <authorList>
            <person name="Goeker M."/>
        </authorList>
    </citation>
    <scope>NUCLEOTIDE SEQUENCE [LARGE SCALE GENOMIC DNA]</scope>
    <source>
        <strain evidence="2 3">DSM 103371</strain>
    </source>
</reference>
<dbReference type="InterPro" id="IPR002347">
    <property type="entry name" value="SDR_fam"/>
</dbReference>
<keyword evidence="3" id="KW-1185">Reference proteome</keyword>
<dbReference type="AlphaFoldDB" id="A0A316G3R8"/>
<dbReference type="KEGG" id="salo:EF888_07675"/>
<comment type="caution">
    <text evidence="2">The sequence shown here is derived from an EMBL/GenBank/DDBJ whole genome shotgun (WGS) entry which is preliminary data.</text>
</comment>
<dbReference type="Gene3D" id="3.40.50.720">
    <property type="entry name" value="NAD(P)-binding Rossmann-like Domain"/>
    <property type="match status" value="1"/>
</dbReference>
<protein>
    <submittedName>
        <fullName evidence="2">3-oxoacyl-[acyl-carrier protein] reductase</fullName>
    </submittedName>
</protein>
<dbReference type="GO" id="GO:0016616">
    <property type="term" value="F:oxidoreductase activity, acting on the CH-OH group of donors, NAD or NADP as acceptor"/>
    <property type="evidence" value="ECO:0007669"/>
    <property type="project" value="TreeGrafter"/>
</dbReference>
<dbReference type="FunFam" id="3.40.50.720:FF:000084">
    <property type="entry name" value="Short-chain dehydrogenase reductase"/>
    <property type="match status" value="1"/>
</dbReference>
<evidence type="ECO:0000313" key="2">
    <source>
        <dbReference type="EMBL" id="PWK55458.1"/>
    </source>
</evidence>
<dbReference type="Proteomes" id="UP000245390">
    <property type="component" value="Unassembled WGS sequence"/>
</dbReference>
<dbReference type="PRINTS" id="PR00080">
    <property type="entry name" value="SDRFAMILY"/>
</dbReference>
<dbReference type="PANTHER" id="PTHR42760:SF129">
    <property type="entry name" value="OXIDOREDUCTASE"/>
    <property type="match status" value="1"/>
</dbReference>
<organism evidence="2 3">
    <name type="scientific">Silicimonas algicola</name>
    <dbReference type="NCBI Taxonomy" id="1826607"/>
    <lineage>
        <taxon>Bacteria</taxon>
        <taxon>Pseudomonadati</taxon>
        <taxon>Pseudomonadota</taxon>
        <taxon>Alphaproteobacteria</taxon>
        <taxon>Rhodobacterales</taxon>
        <taxon>Paracoccaceae</taxon>
    </lineage>
</organism>
<dbReference type="PRINTS" id="PR00081">
    <property type="entry name" value="GDHRDH"/>
</dbReference>
<dbReference type="NCBIfam" id="NF005559">
    <property type="entry name" value="PRK07231.1"/>
    <property type="match status" value="1"/>
</dbReference>